<dbReference type="Pfam" id="PF00931">
    <property type="entry name" value="NB-ARC"/>
    <property type="match status" value="1"/>
</dbReference>
<evidence type="ECO:0000313" key="8">
    <source>
        <dbReference type="EMBL" id="TWF73122.1"/>
    </source>
</evidence>
<dbReference type="GO" id="GO:0003677">
    <property type="term" value="F:DNA binding"/>
    <property type="evidence" value="ECO:0007669"/>
    <property type="project" value="UniProtKB-UniRule"/>
</dbReference>
<gene>
    <name evidence="8" type="ORF">FHX73_16273</name>
</gene>
<evidence type="ECO:0000259" key="7">
    <source>
        <dbReference type="PROSITE" id="PS51755"/>
    </source>
</evidence>
<dbReference type="GO" id="GO:0006355">
    <property type="term" value="P:regulation of DNA-templated transcription"/>
    <property type="evidence" value="ECO:0007669"/>
    <property type="project" value="InterPro"/>
</dbReference>
<dbReference type="PROSITE" id="PS51755">
    <property type="entry name" value="OMPR_PHOB"/>
    <property type="match status" value="1"/>
</dbReference>
<dbReference type="SMART" id="SM01043">
    <property type="entry name" value="BTAD"/>
    <property type="match status" value="1"/>
</dbReference>
<dbReference type="GO" id="GO:0000160">
    <property type="term" value="P:phosphorelay signal transduction system"/>
    <property type="evidence" value="ECO:0007669"/>
    <property type="project" value="UniProtKB-KW"/>
</dbReference>
<dbReference type="GO" id="GO:0043531">
    <property type="term" value="F:ADP binding"/>
    <property type="evidence" value="ECO:0007669"/>
    <property type="project" value="InterPro"/>
</dbReference>
<evidence type="ECO:0000256" key="2">
    <source>
        <dbReference type="ARBA" id="ARBA00023012"/>
    </source>
</evidence>
<dbReference type="PANTHER" id="PTHR35807:SF1">
    <property type="entry name" value="TRANSCRIPTIONAL REGULATOR REDD"/>
    <property type="match status" value="1"/>
</dbReference>
<dbReference type="PANTHER" id="PTHR35807">
    <property type="entry name" value="TRANSCRIPTIONAL REGULATOR REDD-RELATED"/>
    <property type="match status" value="1"/>
</dbReference>
<organism evidence="8 9">
    <name type="scientific">Kitasatospora viridis</name>
    <dbReference type="NCBI Taxonomy" id="281105"/>
    <lineage>
        <taxon>Bacteria</taxon>
        <taxon>Bacillati</taxon>
        <taxon>Actinomycetota</taxon>
        <taxon>Actinomycetes</taxon>
        <taxon>Kitasatosporales</taxon>
        <taxon>Streptomycetaceae</taxon>
        <taxon>Kitasatospora</taxon>
    </lineage>
</organism>
<keyword evidence="5" id="KW-0804">Transcription</keyword>
<dbReference type="InterPro" id="IPR019734">
    <property type="entry name" value="TPR_rpt"/>
</dbReference>
<dbReference type="Gene3D" id="1.25.40.10">
    <property type="entry name" value="Tetratricopeptide repeat domain"/>
    <property type="match status" value="2"/>
</dbReference>
<dbReference type="SUPFAM" id="SSF48452">
    <property type="entry name" value="TPR-like"/>
    <property type="match status" value="3"/>
</dbReference>
<evidence type="ECO:0000256" key="3">
    <source>
        <dbReference type="ARBA" id="ARBA00023015"/>
    </source>
</evidence>
<dbReference type="InterPro" id="IPR027417">
    <property type="entry name" value="P-loop_NTPase"/>
</dbReference>
<dbReference type="InterPro" id="IPR051677">
    <property type="entry name" value="AfsR-DnrI-RedD_regulator"/>
</dbReference>
<comment type="similarity">
    <text evidence="1">Belongs to the AfsR/DnrI/RedD regulatory family.</text>
</comment>
<dbReference type="InterPro" id="IPR002182">
    <property type="entry name" value="NB-ARC"/>
</dbReference>
<dbReference type="InterPro" id="IPR001867">
    <property type="entry name" value="OmpR/PhoB-type_DNA-bd"/>
</dbReference>
<comment type="caution">
    <text evidence="8">The sequence shown here is derived from an EMBL/GenBank/DDBJ whole genome shotgun (WGS) entry which is preliminary data.</text>
</comment>
<accession>A0A561SE29</accession>
<dbReference type="InterPro" id="IPR016032">
    <property type="entry name" value="Sig_transdc_resp-reg_C-effctor"/>
</dbReference>
<dbReference type="OrthoDB" id="3845029at2"/>
<feature type="DNA-binding region" description="OmpR/PhoB-type" evidence="6">
    <location>
        <begin position="10"/>
        <end position="114"/>
    </location>
</feature>
<reference evidence="8 9" key="1">
    <citation type="submission" date="2019-06" db="EMBL/GenBank/DDBJ databases">
        <title>Sequencing the genomes of 1000 actinobacteria strains.</title>
        <authorList>
            <person name="Klenk H.-P."/>
        </authorList>
    </citation>
    <scope>NUCLEOTIDE SEQUENCE [LARGE SCALE GENOMIC DNA]</scope>
    <source>
        <strain evidence="8 9">DSM 44826</strain>
    </source>
</reference>
<proteinExistence type="inferred from homology"/>
<keyword evidence="9" id="KW-1185">Reference proteome</keyword>
<name>A0A561SE29_9ACTN</name>
<dbReference type="SUPFAM" id="SSF46894">
    <property type="entry name" value="C-terminal effector domain of the bipartite response regulators"/>
    <property type="match status" value="1"/>
</dbReference>
<dbReference type="Gene3D" id="3.40.50.300">
    <property type="entry name" value="P-loop containing nucleotide triphosphate hydrolases"/>
    <property type="match status" value="1"/>
</dbReference>
<dbReference type="InterPro" id="IPR036388">
    <property type="entry name" value="WH-like_DNA-bd_sf"/>
</dbReference>
<dbReference type="RefSeq" id="WP_145911093.1">
    <property type="nucleotide sequence ID" value="NZ_BAAAMZ010000005.1"/>
</dbReference>
<dbReference type="PRINTS" id="PR00364">
    <property type="entry name" value="DISEASERSIST"/>
</dbReference>
<sequence>MTDSHEPLHAGEVADDGFRFRLLGPLEGRQAERRLALGSPQQQAVLAVLLHRADAPVPARDLVAAVWDEPAPARAVAVLRQYAFRLRAMLEPDRPPRTAGTLLISVGDGYRLRLPPSTQDRHDFERELRLAAGARRDGEPQQAHARLTRALGLWHGGQALSGVPGPHARRERDRLAVLRLTAREDLVDSALELGRHAEVVGELAALLAEHPLRERPAAQLMLAQYRCGRQAEALAVFADTRRRLARELGVEPGEELRRLQARILAADPALARPAAPAAITVRPAAPPAPQQLPPDVPDFSGRVELLQQVVGALERPERPERAAMAICVLSGIGGVGKTALAVRAGHLLRARFPDGRLYADLRGAGPAPTAAGTVLAHFLQALGTPPESIPEDEEQRAVHYRTLLADRRVLVVLDNAHDTEQVRLLLPGGPGCAVLVTTRSRTVLPPGARQFELEPLSTPESLELLGAAVGPERIEQDRAAAQELAVVCGQLPLALRIVAARLTARPALSLAALLTRLADARRRLDELRAGELAVSATFELGYTALAAGQARAFRLLAVPDAPDLPLDAAAAVLDADPDRAESVAEELVDAGLLEAHGRARYRFHDLLKLYARRRTAPGEAGETQEAEAVARLAHHLLATVRNASRLLEPGHGLHASLRAADAPGLPFADRDGARQWLRTEHALIAATTEQALARPAAVPVAVDLLLLWFGLSEGPAHRREFRRLVELAVAAAERTGTPGSQARARYVSGALHYMTDAYPPAEEELRLGLALAEQAGDTVCRQLAATTLGILHYATGRPAGALRLLRQAEELCEHTGDPGSRSRILAALARVQLALEQPVEAAATIDEAVRLARIGSHPGDLSKVLYQYGCILRPTGRTALAVSGLREALGHFREQQQRDWQALCLVRLAECRLDQGDQQDAVACAEQSLELAVELGKAYCQGLAHRVLGQALAALGRPTEGLGHLREALAVFRRLGVPEAAAVAALLQQAESRTA</sequence>
<keyword evidence="2" id="KW-0902">Two-component regulatory system</keyword>
<dbReference type="SUPFAM" id="SSF52540">
    <property type="entry name" value="P-loop containing nucleoside triphosphate hydrolases"/>
    <property type="match status" value="1"/>
</dbReference>
<keyword evidence="3" id="KW-0805">Transcription regulation</keyword>
<dbReference type="EMBL" id="VIWT01000006">
    <property type="protein sequence ID" value="TWF73122.1"/>
    <property type="molecule type" value="Genomic_DNA"/>
</dbReference>
<dbReference type="Gene3D" id="1.10.10.10">
    <property type="entry name" value="Winged helix-like DNA-binding domain superfamily/Winged helix DNA-binding domain"/>
    <property type="match status" value="1"/>
</dbReference>
<dbReference type="SMART" id="SM00862">
    <property type="entry name" value="Trans_reg_C"/>
    <property type="match status" value="1"/>
</dbReference>
<keyword evidence="4 6" id="KW-0238">DNA-binding</keyword>
<feature type="domain" description="OmpR/PhoB-type" evidence="7">
    <location>
        <begin position="10"/>
        <end position="114"/>
    </location>
</feature>
<evidence type="ECO:0000256" key="6">
    <source>
        <dbReference type="PROSITE-ProRule" id="PRU01091"/>
    </source>
</evidence>
<dbReference type="InterPro" id="IPR011990">
    <property type="entry name" value="TPR-like_helical_dom_sf"/>
</dbReference>
<dbReference type="InterPro" id="IPR005158">
    <property type="entry name" value="BTAD"/>
</dbReference>
<evidence type="ECO:0000256" key="4">
    <source>
        <dbReference type="ARBA" id="ARBA00023125"/>
    </source>
</evidence>
<dbReference type="SMART" id="SM00028">
    <property type="entry name" value="TPR"/>
    <property type="match status" value="4"/>
</dbReference>
<evidence type="ECO:0000256" key="5">
    <source>
        <dbReference type="ARBA" id="ARBA00023163"/>
    </source>
</evidence>
<dbReference type="CDD" id="cd15831">
    <property type="entry name" value="BTAD"/>
    <property type="match status" value="1"/>
</dbReference>
<evidence type="ECO:0000313" key="9">
    <source>
        <dbReference type="Proteomes" id="UP000317940"/>
    </source>
</evidence>
<dbReference type="AlphaFoldDB" id="A0A561SE29"/>
<dbReference type="Pfam" id="PF03704">
    <property type="entry name" value="BTAD"/>
    <property type="match status" value="1"/>
</dbReference>
<dbReference type="Proteomes" id="UP000317940">
    <property type="component" value="Unassembled WGS sequence"/>
</dbReference>
<evidence type="ECO:0000256" key="1">
    <source>
        <dbReference type="ARBA" id="ARBA00005820"/>
    </source>
</evidence>
<protein>
    <submittedName>
        <fullName evidence="8">DNA-binding SARP family transcriptional activator</fullName>
    </submittedName>
</protein>